<evidence type="ECO:0000256" key="1">
    <source>
        <dbReference type="SAM" id="MobiDB-lite"/>
    </source>
</evidence>
<feature type="region of interest" description="Disordered" evidence="1">
    <location>
        <begin position="1"/>
        <end position="110"/>
    </location>
</feature>
<dbReference type="EMBL" id="FOZV01000011">
    <property type="protein sequence ID" value="SFS89933.1"/>
    <property type="molecule type" value="Genomic_DNA"/>
</dbReference>
<dbReference type="Proteomes" id="UP000198788">
    <property type="component" value="Unassembled WGS sequence"/>
</dbReference>
<dbReference type="AlphaFoldDB" id="A0A1I6TL06"/>
<reference evidence="3" key="1">
    <citation type="submission" date="2016-10" db="EMBL/GenBank/DDBJ databases">
        <authorList>
            <person name="Varghese N."/>
            <person name="Submissions S."/>
        </authorList>
    </citation>
    <scope>NUCLEOTIDE SEQUENCE [LARGE SCALE GENOMIC DNA]</scope>
    <source>
        <strain evidence="3">CGMCC 1.10683</strain>
    </source>
</reference>
<gene>
    <name evidence="2" type="ORF">SAMN05192570_0150</name>
</gene>
<dbReference type="STRING" id="871741.SAMN05192570_0150"/>
<proteinExistence type="predicted"/>
<sequence>MTQQTPQAGDAREAEDMGEKPDLGRTPDALTEALSGSDQGSDTRAGSLRGGSASGSEDDPDQDSINETLATEGMAAAEFQGPAGDPTGGKTTVNDRPDHARGDEADAPTG</sequence>
<feature type="compositionally biased region" description="Basic and acidic residues" evidence="1">
    <location>
        <begin position="10"/>
        <end position="25"/>
    </location>
</feature>
<name>A0A1I6TL06_9CAUL</name>
<dbReference type="RefSeq" id="WP_245777309.1">
    <property type="nucleotide sequence ID" value="NZ_FOZV01000011.1"/>
</dbReference>
<keyword evidence="3" id="KW-1185">Reference proteome</keyword>
<organism evidence="2 3">
    <name type="scientific">Brevundimonas viscosa</name>
    <dbReference type="NCBI Taxonomy" id="871741"/>
    <lineage>
        <taxon>Bacteria</taxon>
        <taxon>Pseudomonadati</taxon>
        <taxon>Pseudomonadota</taxon>
        <taxon>Alphaproteobacteria</taxon>
        <taxon>Caulobacterales</taxon>
        <taxon>Caulobacteraceae</taxon>
        <taxon>Brevundimonas</taxon>
    </lineage>
</organism>
<accession>A0A1I6TL06</accession>
<evidence type="ECO:0000313" key="3">
    <source>
        <dbReference type="Proteomes" id="UP000198788"/>
    </source>
</evidence>
<evidence type="ECO:0000313" key="2">
    <source>
        <dbReference type="EMBL" id="SFS89933.1"/>
    </source>
</evidence>
<protein>
    <submittedName>
        <fullName evidence="2">Uncharacterized protein</fullName>
    </submittedName>
</protein>
<feature type="compositionally biased region" description="Basic and acidic residues" evidence="1">
    <location>
        <begin position="93"/>
        <end position="104"/>
    </location>
</feature>